<evidence type="ECO:0000259" key="1">
    <source>
        <dbReference type="Pfam" id="PF06904"/>
    </source>
</evidence>
<name>A0ABT1LAS1_9HYPH</name>
<dbReference type="InterPro" id="IPR009683">
    <property type="entry name" value="Extensin-like_C"/>
</dbReference>
<gene>
    <name evidence="2" type="ORF">NK718_08615</name>
</gene>
<accession>A0ABT1LAS1</accession>
<sequence length="199" mass="21228">MEGEKKGPAGAGEATEAALPEGEIACRKRLEDMKVVFRPLPAIVEGDCGAPAPLQVSRLPGDVSVGEGTRLTCDATEALARWARDSVAPQAESLLQKKVTGLLIGVSYECRGRNRDPKAKLSEHAFANGVDLSGFALEGKTTISVGKTAPESAEEKFVATVRKSACDAFTTVLGPGVEAHDDHLHLDMRRRSRGYRLCQ</sequence>
<comment type="caution">
    <text evidence="2">The sequence shown here is derived from an EMBL/GenBank/DDBJ whole genome shotgun (WGS) entry which is preliminary data.</text>
</comment>
<protein>
    <submittedName>
        <fullName evidence="2">Extensin family protein</fullName>
    </submittedName>
</protein>
<keyword evidence="3" id="KW-1185">Reference proteome</keyword>
<evidence type="ECO:0000313" key="3">
    <source>
        <dbReference type="Proteomes" id="UP001205890"/>
    </source>
</evidence>
<dbReference type="Proteomes" id="UP001205890">
    <property type="component" value="Unassembled WGS sequence"/>
</dbReference>
<dbReference type="Pfam" id="PF06904">
    <property type="entry name" value="Extensin-like_C"/>
    <property type="match status" value="1"/>
</dbReference>
<evidence type="ECO:0000313" key="2">
    <source>
        <dbReference type="EMBL" id="MCP8938575.1"/>
    </source>
</evidence>
<dbReference type="EMBL" id="JANCLU010000006">
    <property type="protein sequence ID" value="MCP8938575.1"/>
    <property type="molecule type" value="Genomic_DNA"/>
</dbReference>
<proteinExistence type="predicted"/>
<organism evidence="2 3">
    <name type="scientific">Alsobacter ponti</name>
    <dbReference type="NCBI Taxonomy" id="2962936"/>
    <lineage>
        <taxon>Bacteria</taxon>
        <taxon>Pseudomonadati</taxon>
        <taxon>Pseudomonadota</taxon>
        <taxon>Alphaproteobacteria</taxon>
        <taxon>Hyphomicrobiales</taxon>
        <taxon>Alsobacteraceae</taxon>
        <taxon>Alsobacter</taxon>
    </lineage>
</organism>
<feature type="domain" description="Extensin-like C-terminal" evidence="1">
    <location>
        <begin position="25"/>
        <end position="199"/>
    </location>
</feature>
<reference evidence="2 3" key="1">
    <citation type="submission" date="2022-07" db="EMBL/GenBank/DDBJ databases">
        <authorList>
            <person name="Li W.-J."/>
            <person name="Deng Q.-Q."/>
        </authorList>
    </citation>
    <scope>NUCLEOTIDE SEQUENCE [LARGE SCALE GENOMIC DNA]</scope>
    <source>
        <strain evidence="2 3">SYSU M60028</strain>
    </source>
</reference>
<dbReference type="RefSeq" id="WP_254740640.1">
    <property type="nucleotide sequence ID" value="NZ_JANCLU010000006.1"/>
</dbReference>